<evidence type="ECO:0000256" key="10">
    <source>
        <dbReference type="RuleBase" id="RU363075"/>
    </source>
</evidence>
<dbReference type="UniPathway" id="UPA00378"/>
<organism evidence="11">
    <name type="scientific">Eremomyces bilateralis CBS 781.70</name>
    <dbReference type="NCBI Taxonomy" id="1392243"/>
    <lineage>
        <taxon>Eukaryota</taxon>
        <taxon>Fungi</taxon>
        <taxon>Dikarya</taxon>
        <taxon>Ascomycota</taxon>
        <taxon>Pezizomycotina</taxon>
        <taxon>Dothideomycetes</taxon>
        <taxon>Dothideomycetes incertae sedis</taxon>
        <taxon>Eremomycetales</taxon>
        <taxon>Eremomycetaceae</taxon>
        <taxon>Eremomyces</taxon>
    </lineage>
</organism>
<dbReference type="OrthoDB" id="497541at2759"/>
<dbReference type="RefSeq" id="XP_033537834.1">
    <property type="nucleotide sequence ID" value="XM_033682402.1"/>
</dbReference>
<keyword evidence="4 10" id="KW-0328">Glycosyltransferase</keyword>
<accession>A0A6G1GDT5</accession>
<dbReference type="PANTHER" id="PTHR22760">
    <property type="entry name" value="GLYCOSYLTRANSFERASE"/>
    <property type="match status" value="1"/>
</dbReference>
<dbReference type="GeneID" id="54422972"/>
<dbReference type="EMBL" id="ML975150">
    <property type="protein sequence ID" value="KAF1816203.1"/>
    <property type="molecule type" value="Genomic_DNA"/>
</dbReference>
<gene>
    <name evidence="11 13" type="ORF">P152DRAFT_504931</name>
</gene>
<feature type="transmembrane region" description="Helical" evidence="10">
    <location>
        <begin position="183"/>
        <end position="210"/>
    </location>
</feature>
<dbReference type="AlphaFoldDB" id="A0A6G1GDT5"/>
<evidence type="ECO:0000256" key="6">
    <source>
        <dbReference type="ARBA" id="ARBA00022692"/>
    </source>
</evidence>
<feature type="transmembrane region" description="Helical" evidence="10">
    <location>
        <begin position="350"/>
        <end position="371"/>
    </location>
</feature>
<dbReference type="Pfam" id="PF03901">
    <property type="entry name" value="Glyco_transf_22"/>
    <property type="match status" value="1"/>
</dbReference>
<comment type="similarity">
    <text evidence="3 10">Belongs to the glycosyltransferase 22 family.</text>
</comment>
<evidence type="ECO:0000256" key="1">
    <source>
        <dbReference type="ARBA" id="ARBA00004477"/>
    </source>
</evidence>
<dbReference type="Pfam" id="PF11927">
    <property type="entry name" value="HODM_asu-like"/>
    <property type="match status" value="1"/>
</dbReference>
<evidence type="ECO:0000256" key="3">
    <source>
        <dbReference type="ARBA" id="ARBA00007063"/>
    </source>
</evidence>
<reference evidence="13" key="2">
    <citation type="submission" date="2020-04" db="EMBL/GenBank/DDBJ databases">
        <authorList>
            <consortium name="NCBI Genome Project"/>
        </authorList>
    </citation>
    <scope>NUCLEOTIDE SEQUENCE</scope>
    <source>
        <strain evidence="13">CBS 781.70</strain>
    </source>
</reference>
<evidence type="ECO:0000256" key="7">
    <source>
        <dbReference type="ARBA" id="ARBA00022824"/>
    </source>
</evidence>
<protein>
    <recommendedName>
        <fullName evidence="10">Mannosyltransferase</fullName>
        <ecNumber evidence="10">2.4.1.-</ecNumber>
    </recommendedName>
</protein>
<name>A0A6G1GDT5_9PEZI</name>
<evidence type="ECO:0000313" key="11">
    <source>
        <dbReference type="EMBL" id="KAF1816203.1"/>
    </source>
</evidence>
<evidence type="ECO:0000313" key="12">
    <source>
        <dbReference type="Proteomes" id="UP000504638"/>
    </source>
</evidence>
<feature type="transmembrane region" description="Helical" evidence="10">
    <location>
        <begin position="20"/>
        <end position="40"/>
    </location>
</feature>
<evidence type="ECO:0000313" key="13">
    <source>
        <dbReference type="RefSeq" id="XP_033537834.1"/>
    </source>
</evidence>
<keyword evidence="5" id="KW-0808">Transferase</keyword>
<comment type="subcellular location">
    <subcellularLocation>
        <location evidence="1 10">Endoplasmic reticulum membrane</location>
        <topology evidence="1 10">Multi-pass membrane protein</topology>
    </subcellularLocation>
</comment>
<keyword evidence="7 10" id="KW-0256">Endoplasmic reticulum</keyword>
<dbReference type="GO" id="GO:0000026">
    <property type="term" value="F:alpha-1,2-mannosyltransferase activity"/>
    <property type="evidence" value="ECO:0007669"/>
    <property type="project" value="TreeGrafter"/>
</dbReference>
<dbReference type="InterPro" id="IPR021848">
    <property type="entry name" value="HODM_asu-like"/>
</dbReference>
<comment type="pathway">
    <text evidence="2">Protein modification; protein glycosylation.</text>
</comment>
<keyword evidence="12" id="KW-1185">Reference proteome</keyword>
<evidence type="ECO:0000256" key="8">
    <source>
        <dbReference type="ARBA" id="ARBA00022989"/>
    </source>
</evidence>
<feature type="transmembrane region" description="Helical" evidence="10">
    <location>
        <begin position="289"/>
        <end position="310"/>
    </location>
</feature>
<keyword evidence="6 10" id="KW-0812">Transmembrane</keyword>
<dbReference type="EC" id="2.4.1.-" evidence="10"/>
<dbReference type="PANTHER" id="PTHR22760:SF2">
    <property type="entry name" value="ALPHA-1,2-MANNOSYLTRANSFERASE ALG9"/>
    <property type="match status" value="1"/>
</dbReference>
<dbReference type="Proteomes" id="UP000504638">
    <property type="component" value="Unplaced"/>
</dbReference>
<reference evidence="11 13" key="1">
    <citation type="submission" date="2020-01" db="EMBL/GenBank/DDBJ databases">
        <authorList>
            <consortium name="DOE Joint Genome Institute"/>
            <person name="Haridas S."/>
            <person name="Albert R."/>
            <person name="Binder M."/>
            <person name="Bloem J."/>
            <person name="Labutti K."/>
            <person name="Salamov A."/>
            <person name="Andreopoulos B."/>
            <person name="Baker S.E."/>
            <person name="Barry K."/>
            <person name="Bills G."/>
            <person name="Bluhm B.H."/>
            <person name="Cannon C."/>
            <person name="Castanera R."/>
            <person name="Culley D.E."/>
            <person name="Daum C."/>
            <person name="Ezra D."/>
            <person name="Gonzalez J.B."/>
            <person name="Henrissat B."/>
            <person name="Kuo A."/>
            <person name="Liang C."/>
            <person name="Lipzen A."/>
            <person name="Lutzoni F."/>
            <person name="Magnuson J."/>
            <person name="Mondo S."/>
            <person name="Nolan M."/>
            <person name="Ohm R."/>
            <person name="Pangilinan J."/>
            <person name="Park H.-J."/>
            <person name="Ramirez L."/>
            <person name="Alfaro M."/>
            <person name="Sun H."/>
            <person name="Tritt A."/>
            <person name="Yoshinaga Y."/>
            <person name="Zwiers L.-H."/>
            <person name="Turgeon B.G."/>
            <person name="Goodwin S.B."/>
            <person name="Spatafora J.W."/>
            <person name="Crous P.W."/>
            <person name="Grigoriev I.V."/>
        </authorList>
    </citation>
    <scope>NUCLEOTIDE SEQUENCE</scope>
    <source>
        <strain evidence="11 13">CBS 781.70</strain>
    </source>
</reference>
<evidence type="ECO:0000256" key="5">
    <source>
        <dbReference type="ARBA" id="ARBA00022679"/>
    </source>
</evidence>
<evidence type="ECO:0000256" key="9">
    <source>
        <dbReference type="ARBA" id="ARBA00023136"/>
    </source>
</evidence>
<keyword evidence="8 10" id="KW-1133">Transmembrane helix</keyword>
<sequence>MSNPKRSGKPSTATGSPAELAVVFSSFAVAGLIAAAFAPIQDCDEVFNYWEPTHFLNHGYGLQTWEYSPEYGIRSWAYAALHAGLISLGRQVPFMNSKISEFYFVRSFLAFICATCQTRLYFAISKSISQRVAIIFALIMVINAGMYHASIAYLPSTFAMYTTMLGSAAFMDNLDGAGTAEGIFWFGLGSLLGWPFAAALAIPFLFVEIIRLISSDDKGMRFLHFVDGGVRCVGVLVLQVLVDSVAFDKPALVPWNIVAYNVFGGDDRGPNIYGTEPWHFYLRNLALNFNVWLLLALVSKFIVLAQAWIMRKPVLPLFSGPTLTVNLVADLWLCIFTWQPHKEERFLYPIYPLLALNAAVTFHILLVICGSRNRKTLAGKVPAFMKLFGVVSFIAVCVVLGLGRAAGIFTAYSAPLQVYAPLEHIASVQPEATLCLGKEWYRFPSSYFLPDGYRAKFIRSSFDGLLPGQFDEWRDVPGLLRAVSAIPPGMNDRNIVDPSKYVQVEQCDFLVDSYFPETEPSPLEPNYMKDTAAWESLKCAPFLDTGKTGALGRMFWVPDWSFVPPQFQRKWGNYCLLRKRDIWVPSSFKRPAAAPYQDWSLEDTKPLPYRPIRHQYFVTMGLRSMQWDEWIELDNHYMTYHDRKAERMKERGDKCCRTAPEAFDGAVELVEEFCDYLPQRYPNLYRKTEVGMDNLVTGETFNIVERPLAEDPMQMAGRMVQDDLAIMMERPDGQYYLVAGAILLAGFWRLEDKFGMPLSEIHTSGEVPQYKEKLEKGMMNFFKRLRPETPMLRNNYFIQVDDDVAFSHTLGSENSYPFDLSWASAPKNRPVDTYHFRSERQSLRRLPRSGAVVFTIRTYFHPITDICKEKYVPGRLASGIRSWAPDVSKYRGRAQFEEVLLPYLDGEHQKQLDDGLDLGNEDEHHSYPY</sequence>
<proteinExistence type="inferred from homology"/>
<evidence type="ECO:0000256" key="2">
    <source>
        <dbReference type="ARBA" id="ARBA00004922"/>
    </source>
</evidence>
<dbReference type="InterPro" id="IPR005599">
    <property type="entry name" value="GPI_mannosylTrfase"/>
</dbReference>
<keyword evidence="9 10" id="KW-0472">Membrane</keyword>
<dbReference type="GO" id="GO:0006487">
    <property type="term" value="P:protein N-linked glycosylation"/>
    <property type="evidence" value="ECO:0007669"/>
    <property type="project" value="TreeGrafter"/>
</dbReference>
<evidence type="ECO:0000256" key="4">
    <source>
        <dbReference type="ARBA" id="ARBA00022676"/>
    </source>
</evidence>
<reference evidence="13" key="3">
    <citation type="submission" date="2025-04" db="UniProtKB">
        <authorList>
            <consortium name="RefSeq"/>
        </authorList>
    </citation>
    <scope>IDENTIFICATION</scope>
    <source>
        <strain evidence="13">CBS 781.70</strain>
    </source>
</reference>
<dbReference type="GO" id="GO:0005789">
    <property type="term" value="C:endoplasmic reticulum membrane"/>
    <property type="evidence" value="ECO:0007669"/>
    <property type="project" value="UniProtKB-SubCell"/>
</dbReference>
<feature type="transmembrane region" description="Helical" evidence="10">
    <location>
        <begin position="383"/>
        <end position="403"/>
    </location>
</feature>
<feature type="transmembrane region" description="Helical" evidence="10">
    <location>
        <begin position="134"/>
        <end position="154"/>
    </location>
</feature>
<feature type="transmembrane region" description="Helical" evidence="10">
    <location>
        <begin position="103"/>
        <end position="122"/>
    </location>
</feature>